<reference evidence="2 3" key="1">
    <citation type="submission" date="2023-04" db="EMBL/GenBank/DDBJ databases">
        <title>Genome of Basidiobolus ranarum AG-B5.</title>
        <authorList>
            <person name="Stajich J.E."/>
            <person name="Carter-House D."/>
            <person name="Gryganskyi A."/>
        </authorList>
    </citation>
    <scope>NUCLEOTIDE SEQUENCE [LARGE SCALE GENOMIC DNA]</scope>
    <source>
        <strain evidence="2 3">AG-B5</strain>
    </source>
</reference>
<name>A0ABR2VW98_9FUNG</name>
<protein>
    <submittedName>
        <fullName evidence="2">Uncharacterized protein</fullName>
    </submittedName>
</protein>
<feature type="compositionally biased region" description="Polar residues" evidence="1">
    <location>
        <begin position="124"/>
        <end position="135"/>
    </location>
</feature>
<feature type="compositionally biased region" description="Polar residues" evidence="1">
    <location>
        <begin position="102"/>
        <end position="116"/>
    </location>
</feature>
<organism evidence="2 3">
    <name type="scientific">Basidiobolus ranarum</name>
    <dbReference type="NCBI Taxonomy" id="34480"/>
    <lineage>
        <taxon>Eukaryota</taxon>
        <taxon>Fungi</taxon>
        <taxon>Fungi incertae sedis</taxon>
        <taxon>Zoopagomycota</taxon>
        <taxon>Entomophthoromycotina</taxon>
        <taxon>Basidiobolomycetes</taxon>
        <taxon>Basidiobolales</taxon>
        <taxon>Basidiobolaceae</taxon>
        <taxon>Basidiobolus</taxon>
    </lineage>
</organism>
<feature type="compositionally biased region" description="Polar residues" evidence="1">
    <location>
        <begin position="62"/>
        <end position="74"/>
    </location>
</feature>
<comment type="caution">
    <text evidence="2">The sequence shown here is derived from an EMBL/GenBank/DDBJ whole genome shotgun (WGS) entry which is preliminary data.</text>
</comment>
<proteinExistence type="predicted"/>
<dbReference type="Proteomes" id="UP001479436">
    <property type="component" value="Unassembled WGS sequence"/>
</dbReference>
<feature type="region of interest" description="Disordered" evidence="1">
    <location>
        <begin position="1"/>
        <end position="26"/>
    </location>
</feature>
<evidence type="ECO:0000313" key="3">
    <source>
        <dbReference type="Proteomes" id="UP001479436"/>
    </source>
</evidence>
<feature type="region of interest" description="Disordered" evidence="1">
    <location>
        <begin position="62"/>
        <end position="81"/>
    </location>
</feature>
<dbReference type="EMBL" id="JASJQH010007523">
    <property type="protein sequence ID" value="KAK9707872.1"/>
    <property type="molecule type" value="Genomic_DNA"/>
</dbReference>
<keyword evidence="3" id="KW-1185">Reference proteome</keyword>
<evidence type="ECO:0000313" key="2">
    <source>
        <dbReference type="EMBL" id="KAK9707872.1"/>
    </source>
</evidence>
<gene>
    <name evidence="2" type="ORF">K7432_009935</name>
</gene>
<sequence length="399" mass="45138">MPNSASVYKGDFDPFGSVNPNERGNSETLLSSLQNMHIRGNQSGPDSHSVFNTFDAEEFSQISQSQNRKYSGNDVQPVHNSRPKLYSRFGFALNEEDDFDSTQSRIPSVTTRSLQPSGLIDPFQRSSPNYTPDQNNLRGMYPVGNSLGLQSEEISQRAGLRRVDRMGLPMVSQEWRGDLPHTENSQHPLPFTTQTPMSFSNRLPARNMPPGMAPPPGYSSGYNERMSNLMNGHHFEDRSDVNFHPYTENASGHQLSPTHLSYRNPNQPLWQEPQSRSTMDMFDHNLRRFPDSQPPGLGQFDSQLASEQSHFFGNLHRPIAEKRSTTSSIRENGYFRDSAIRTSHATSPPNSVDYSDMMPSRNWNGNMNNSFQNNPLHRLRGYDVDFKLDSGELGQFKVS</sequence>
<evidence type="ECO:0000256" key="1">
    <source>
        <dbReference type="SAM" id="MobiDB-lite"/>
    </source>
</evidence>
<accession>A0ABR2VW98</accession>
<feature type="region of interest" description="Disordered" evidence="1">
    <location>
        <begin position="102"/>
        <end position="135"/>
    </location>
</feature>